<dbReference type="Pfam" id="PF07610">
    <property type="entry name" value="DUF1573"/>
    <property type="match status" value="1"/>
</dbReference>
<comment type="caution">
    <text evidence="1">The sequence shown here is derived from an EMBL/GenBank/DDBJ whole genome shotgun (WGS) entry which is preliminary data.</text>
</comment>
<sequence>MKINFKKFIWQMTTLLGIVILLAGPINRSLQSLGLRHRVPFGQTVPTVEASEVYTMFTCPCCGQPLRKEKPCCGAMTQMVDFIDQKTATGANLEDIILATAQEFGLDRLAEQSQKNSIKEKLLASAPADSPRITVGEVKKDLGEVALAKGIVSTDFTINNDGQTDLVIDNLSSSCGCTSASLIYKDTESPRFFMVGHGQENPDPSWEESIAPGDEAIIRVYYDPSVHPDLEGPVTRTVSIMSNDPVEFETKLTITLDQTKK</sequence>
<dbReference type="Proteomes" id="UP000231136">
    <property type="component" value="Unassembled WGS sequence"/>
</dbReference>
<evidence type="ECO:0008006" key="3">
    <source>
        <dbReference type="Google" id="ProtNLM"/>
    </source>
</evidence>
<dbReference type="InterPro" id="IPR013783">
    <property type="entry name" value="Ig-like_fold"/>
</dbReference>
<evidence type="ECO:0000313" key="1">
    <source>
        <dbReference type="EMBL" id="PIP85521.1"/>
    </source>
</evidence>
<dbReference type="Gene3D" id="2.60.40.10">
    <property type="entry name" value="Immunoglobulins"/>
    <property type="match status" value="1"/>
</dbReference>
<name>A0A2H0DTW4_9BACT</name>
<reference evidence="1 2" key="1">
    <citation type="submission" date="2017-09" db="EMBL/GenBank/DDBJ databases">
        <title>Depth-based differentiation of microbial function through sediment-hosted aquifers and enrichment of novel symbionts in the deep terrestrial subsurface.</title>
        <authorList>
            <person name="Probst A.J."/>
            <person name="Ladd B."/>
            <person name="Jarett J.K."/>
            <person name="Geller-Mcgrath D.E."/>
            <person name="Sieber C.M."/>
            <person name="Emerson J.B."/>
            <person name="Anantharaman K."/>
            <person name="Thomas B.C."/>
            <person name="Malmstrom R."/>
            <person name="Stieglmeier M."/>
            <person name="Klingl A."/>
            <person name="Woyke T."/>
            <person name="Ryan C.M."/>
            <person name="Banfield J.F."/>
        </authorList>
    </citation>
    <scope>NUCLEOTIDE SEQUENCE [LARGE SCALE GENOMIC DNA]</scope>
    <source>
        <strain evidence="1">CG22_combo_CG10-13_8_21_14_all_43_12</strain>
    </source>
</reference>
<dbReference type="InterPro" id="IPR011467">
    <property type="entry name" value="DUF1573"/>
</dbReference>
<gene>
    <name evidence="1" type="ORF">COW83_03820</name>
</gene>
<dbReference type="EMBL" id="PCTR01000117">
    <property type="protein sequence ID" value="PIP85521.1"/>
    <property type="molecule type" value="Genomic_DNA"/>
</dbReference>
<dbReference type="AlphaFoldDB" id="A0A2H0DTW4"/>
<evidence type="ECO:0000313" key="2">
    <source>
        <dbReference type="Proteomes" id="UP000231136"/>
    </source>
</evidence>
<accession>A0A2H0DTW4</accession>
<proteinExistence type="predicted"/>
<protein>
    <recommendedName>
        <fullName evidence="3">DUF1573 domain-containing protein</fullName>
    </recommendedName>
</protein>
<organism evidence="1 2">
    <name type="scientific">Candidatus Collierbacteria bacterium CG22_combo_CG10-13_8_21_14_all_43_12</name>
    <dbReference type="NCBI Taxonomy" id="1974537"/>
    <lineage>
        <taxon>Bacteria</taxon>
        <taxon>Candidatus Collieribacteriota</taxon>
    </lineage>
</organism>